<feature type="region of interest" description="Disordered" evidence="2">
    <location>
        <begin position="276"/>
        <end position="308"/>
    </location>
</feature>
<evidence type="ECO:0000256" key="1">
    <source>
        <dbReference type="SAM" id="Coils"/>
    </source>
</evidence>
<evidence type="ECO:0000256" key="2">
    <source>
        <dbReference type="SAM" id="MobiDB-lite"/>
    </source>
</evidence>
<feature type="region of interest" description="Disordered" evidence="2">
    <location>
        <begin position="227"/>
        <end position="254"/>
    </location>
</feature>
<feature type="region of interest" description="Disordered" evidence="2">
    <location>
        <begin position="480"/>
        <end position="506"/>
    </location>
</feature>
<evidence type="ECO:0000313" key="3">
    <source>
        <dbReference type="EMBL" id="KAK8887292.1"/>
    </source>
</evidence>
<name>A0ABR2K8P1_9EUKA</name>
<gene>
    <name evidence="3" type="ORF">M9Y10_038330</name>
</gene>
<keyword evidence="4" id="KW-1185">Reference proteome</keyword>
<comment type="caution">
    <text evidence="3">The sequence shown here is derived from an EMBL/GenBank/DDBJ whole genome shotgun (WGS) entry which is preliminary data.</text>
</comment>
<feature type="compositionally biased region" description="Basic and acidic residues" evidence="2">
    <location>
        <begin position="284"/>
        <end position="304"/>
    </location>
</feature>
<feature type="coiled-coil region" evidence="1">
    <location>
        <begin position="33"/>
        <end position="63"/>
    </location>
</feature>
<reference evidence="3 4" key="1">
    <citation type="submission" date="2024-04" db="EMBL/GenBank/DDBJ databases">
        <title>Tritrichomonas musculus Genome.</title>
        <authorList>
            <person name="Alves-Ferreira E."/>
            <person name="Grigg M."/>
            <person name="Lorenzi H."/>
            <person name="Galac M."/>
        </authorList>
    </citation>
    <scope>NUCLEOTIDE SEQUENCE [LARGE SCALE GENOMIC DNA]</scope>
    <source>
        <strain evidence="3 4">EAF2021</strain>
    </source>
</reference>
<organism evidence="3 4">
    <name type="scientific">Tritrichomonas musculus</name>
    <dbReference type="NCBI Taxonomy" id="1915356"/>
    <lineage>
        <taxon>Eukaryota</taxon>
        <taxon>Metamonada</taxon>
        <taxon>Parabasalia</taxon>
        <taxon>Tritrichomonadida</taxon>
        <taxon>Tritrichomonadidae</taxon>
        <taxon>Tritrichomonas</taxon>
    </lineage>
</organism>
<evidence type="ECO:0000313" key="4">
    <source>
        <dbReference type="Proteomes" id="UP001470230"/>
    </source>
</evidence>
<keyword evidence="1" id="KW-0175">Coiled coil</keyword>
<dbReference type="EMBL" id="JAPFFF010000006">
    <property type="protein sequence ID" value="KAK8887292.1"/>
    <property type="molecule type" value="Genomic_DNA"/>
</dbReference>
<protein>
    <submittedName>
        <fullName evidence="3">Uncharacterized protein</fullName>
    </submittedName>
</protein>
<dbReference type="Proteomes" id="UP001470230">
    <property type="component" value="Unassembled WGS sequence"/>
</dbReference>
<sequence length="506" mass="57929">MEQSFVDDIKKKSSLVKFVINTDTASDIISYLYKETERQKSEIEQIKKKLAEMNSNSNNDNNNNDDMYNQLCERISQLGIQMDKKIEESNSRLTNLVKDQIKDIDFKTDVLSKRIGLGDRSPRSSFNDIYNQLNHLHMELQALKKNTSEYLGIEEDELSQIRTCRSSRKDQSNTICDTVESTKNVNLPSIPIPQSPSNTAGNKKERISLQEIADQIKQLREELNQQKELSGKLNTTRSSSRNQHIKKKEKEPLNKAKKFFKDAEVEVKIKASNGTEAVEEIDENREKKDNVKLEKAEKQEKPENQDNNCLKSEEFASLQQEIEKLKHIINDQTEQLKEIQETSKNGQISLDDYIQEILQSAMKCDTESQKLTNDYKNLQNLLINSLQEIKERMDSMTDQFTDLATKDEVMAAFSELINPKNPQNGTSIGVNKCKCLACGRMKPSVVTTTDSNLAEILHFHPLNSRNETYRPGAKVTLLNKDSLITSRSQKAPKDIMTPRRPKSSRS</sequence>
<feature type="coiled-coil region" evidence="1">
    <location>
        <begin position="368"/>
        <end position="406"/>
    </location>
</feature>
<accession>A0ABR2K8P1</accession>
<feature type="compositionally biased region" description="Polar residues" evidence="2">
    <location>
        <begin position="227"/>
        <end position="242"/>
    </location>
</feature>
<proteinExistence type="predicted"/>